<evidence type="ECO:0000313" key="2">
    <source>
        <dbReference type="WBParaSite" id="PSU_v2.g8666.t1"/>
    </source>
</evidence>
<name>A0A914ZEH0_9BILA</name>
<sequence>MFLFSTDKGEVVLERVTVKNDGGTALSFTNVIEKFAGACTLEYHFDDETLKQTSKADFDRFWTLPRFASNIQLIGLSEECDVDSYLNYLKKFKIRGYEQPPCIELYYRFEISDEYKARLESIADETIAIKRFETYPPFVCFPGLGILKFSTLHSAFCNNY</sequence>
<dbReference type="Proteomes" id="UP000887577">
    <property type="component" value="Unplaced"/>
</dbReference>
<dbReference type="WBParaSite" id="PSU_v2.g8666.t1">
    <property type="protein sequence ID" value="PSU_v2.g8666.t1"/>
    <property type="gene ID" value="PSU_v2.g8666"/>
</dbReference>
<reference evidence="2" key="1">
    <citation type="submission" date="2022-11" db="UniProtKB">
        <authorList>
            <consortium name="WormBaseParasite"/>
        </authorList>
    </citation>
    <scope>IDENTIFICATION</scope>
</reference>
<proteinExistence type="predicted"/>
<dbReference type="AlphaFoldDB" id="A0A914ZEH0"/>
<accession>A0A914ZEH0</accession>
<protein>
    <submittedName>
        <fullName evidence="2">Uncharacterized protein</fullName>
    </submittedName>
</protein>
<evidence type="ECO:0000313" key="1">
    <source>
        <dbReference type="Proteomes" id="UP000887577"/>
    </source>
</evidence>
<keyword evidence="1" id="KW-1185">Reference proteome</keyword>
<organism evidence="1 2">
    <name type="scientific">Panagrolaimus superbus</name>
    <dbReference type="NCBI Taxonomy" id="310955"/>
    <lineage>
        <taxon>Eukaryota</taxon>
        <taxon>Metazoa</taxon>
        <taxon>Ecdysozoa</taxon>
        <taxon>Nematoda</taxon>
        <taxon>Chromadorea</taxon>
        <taxon>Rhabditida</taxon>
        <taxon>Tylenchina</taxon>
        <taxon>Panagrolaimomorpha</taxon>
        <taxon>Panagrolaimoidea</taxon>
        <taxon>Panagrolaimidae</taxon>
        <taxon>Panagrolaimus</taxon>
    </lineage>
</organism>